<dbReference type="SUPFAM" id="SSF53901">
    <property type="entry name" value="Thiolase-like"/>
    <property type="match status" value="1"/>
</dbReference>
<dbReference type="Pfam" id="PF00195">
    <property type="entry name" value="Chal_sti_synt_N"/>
    <property type="match status" value="1"/>
</dbReference>
<evidence type="ECO:0000313" key="8">
    <source>
        <dbReference type="Proteomes" id="UP000198741"/>
    </source>
</evidence>
<keyword evidence="2" id="KW-0808">Transferase</keyword>
<gene>
    <name evidence="7" type="ORF">SAMN04515671_1292</name>
</gene>
<dbReference type="EMBL" id="LT629710">
    <property type="protein sequence ID" value="SDO54859.1"/>
    <property type="molecule type" value="Genomic_DNA"/>
</dbReference>
<dbReference type="CDD" id="cd00831">
    <property type="entry name" value="CHS_like"/>
    <property type="match status" value="1"/>
</dbReference>
<dbReference type="Proteomes" id="UP000198741">
    <property type="component" value="Chromosome I"/>
</dbReference>
<reference evidence="7 8" key="1">
    <citation type="submission" date="2016-10" db="EMBL/GenBank/DDBJ databases">
        <authorList>
            <person name="de Groot N.N."/>
        </authorList>
    </citation>
    <scope>NUCLEOTIDE SEQUENCE [LARGE SCALE GENOMIC DNA]</scope>
    <source>
        <strain evidence="8">P4-7,KCTC 19426,CECT 7604</strain>
    </source>
</reference>
<sequence length="357" mass="38095">MGEVTTLVAVHGVLPEHRYQQDQITQAFAEVCLGDESAANVALLRRLHANCCVDARHLSLPLERYRELADFTEANDEYVRVATDLAEQAVVGALQEAGLRPEDVDIVFSTTVTGLAVPSIEARIAAQVGFRPDVKRVPMFGLGCVAGAAGIARMHDYLLGHPDQVAVLLAVELCSLTVQRDDRSMANLVASGLFGDGAAAVVAVGGAHARAGDGPTVLDTRSHLYPDTQRTMGWDIGAAGLTIVLDAQVPALVEQYLGGDVRSLLAEHDLTVDDIAHWVSHPGGPKVIEAIERELALRPDALEMTWRSLADVGNLSSVSVLHVLRDTLAKRSPMPGTPGVLMAMGPGFCAELVLLRW</sequence>
<evidence type="ECO:0000313" key="7">
    <source>
        <dbReference type="EMBL" id="SDO54859.1"/>
    </source>
</evidence>
<evidence type="ECO:0000256" key="1">
    <source>
        <dbReference type="ARBA" id="ARBA00005531"/>
    </source>
</evidence>
<dbReference type="PANTHER" id="PTHR11877:SF99">
    <property type="entry name" value="1,3,6,8-TETRAHYDROXYNAPHTHALENE SYNTHASE"/>
    <property type="match status" value="1"/>
</dbReference>
<accession>A0A1H0KG14</accession>
<proteinExistence type="inferred from homology"/>
<evidence type="ECO:0000256" key="4">
    <source>
        <dbReference type="PIRSR" id="PIRSR000451-1"/>
    </source>
</evidence>
<dbReference type="Pfam" id="PF02797">
    <property type="entry name" value="Chal_sti_synt_C"/>
    <property type="match status" value="1"/>
</dbReference>
<dbReference type="PIRSF" id="PIRSF000451">
    <property type="entry name" value="PKS_III"/>
    <property type="match status" value="1"/>
</dbReference>
<dbReference type="InterPro" id="IPR011141">
    <property type="entry name" value="Polyketide_synthase_type-III"/>
</dbReference>
<dbReference type="InterPro" id="IPR001099">
    <property type="entry name" value="Chalcone/stilbene_synt_N"/>
</dbReference>
<feature type="active site" description="Acyl-thioester intermediate" evidence="4">
    <location>
        <position position="144"/>
    </location>
</feature>
<keyword evidence="8" id="KW-1185">Reference proteome</keyword>
<dbReference type="AlphaFoldDB" id="A0A1H0KG14"/>
<dbReference type="InterPro" id="IPR012328">
    <property type="entry name" value="Chalcone/stilbene_synt_C"/>
</dbReference>
<dbReference type="FunFam" id="3.40.47.10:FF:000014">
    <property type="entry name" value="Chalcone synthase 1"/>
    <property type="match status" value="1"/>
</dbReference>
<feature type="domain" description="Chalcone/stilbene synthase C-terminal" evidence="6">
    <location>
        <begin position="223"/>
        <end position="356"/>
    </location>
</feature>
<evidence type="ECO:0000256" key="2">
    <source>
        <dbReference type="ARBA" id="ARBA00022679"/>
    </source>
</evidence>
<comment type="similarity">
    <text evidence="1">Belongs to the thiolase-like superfamily. Chalcone/stilbene synthases family.</text>
</comment>
<dbReference type="GO" id="GO:0016747">
    <property type="term" value="F:acyltransferase activity, transferring groups other than amino-acyl groups"/>
    <property type="evidence" value="ECO:0007669"/>
    <property type="project" value="InterPro"/>
</dbReference>
<evidence type="ECO:0000259" key="5">
    <source>
        <dbReference type="Pfam" id="PF00195"/>
    </source>
</evidence>
<name>A0A1H0KG14_9ACTN</name>
<keyword evidence="3" id="KW-0012">Acyltransferase</keyword>
<dbReference type="PANTHER" id="PTHR11877">
    <property type="entry name" value="HYDROXYMETHYLGLUTARYL-COA SYNTHASE"/>
    <property type="match status" value="1"/>
</dbReference>
<evidence type="ECO:0000259" key="6">
    <source>
        <dbReference type="Pfam" id="PF02797"/>
    </source>
</evidence>
<dbReference type="STRING" id="1090615.SAMN04515671_1292"/>
<evidence type="ECO:0000256" key="3">
    <source>
        <dbReference type="ARBA" id="ARBA00023315"/>
    </source>
</evidence>
<dbReference type="GO" id="GO:0030639">
    <property type="term" value="P:polyketide biosynthetic process"/>
    <property type="evidence" value="ECO:0007669"/>
    <property type="project" value="TreeGrafter"/>
</dbReference>
<dbReference type="InterPro" id="IPR016039">
    <property type="entry name" value="Thiolase-like"/>
</dbReference>
<dbReference type="Gene3D" id="3.40.47.10">
    <property type="match status" value="2"/>
</dbReference>
<feature type="domain" description="Chalcone/stilbene synthase N-terminal" evidence="5">
    <location>
        <begin position="5"/>
        <end position="202"/>
    </location>
</feature>
<protein>
    <submittedName>
        <fullName evidence="7">Isopalmitoylresorcinol synthase</fullName>
    </submittedName>
</protein>
<organism evidence="7 8">
    <name type="scientific">Nakamurella panacisegetis</name>
    <dbReference type="NCBI Taxonomy" id="1090615"/>
    <lineage>
        <taxon>Bacteria</taxon>
        <taxon>Bacillati</taxon>
        <taxon>Actinomycetota</taxon>
        <taxon>Actinomycetes</taxon>
        <taxon>Nakamurellales</taxon>
        <taxon>Nakamurellaceae</taxon>
        <taxon>Nakamurella</taxon>
    </lineage>
</organism>